<proteinExistence type="predicted"/>
<evidence type="ECO:0000313" key="1">
    <source>
        <dbReference type="EMBL" id="CAG8564989.1"/>
    </source>
</evidence>
<gene>
    <name evidence="1" type="ORF">ACOLOM_LOCUS5379</name>
</gene>
<sequence length="323" mass="36986">YWSTGTRDKELKVILPLLGYPNPYLKVTVNYDIIKGICNIYLKQSEHIWQTMINGGRAEVGEQIVYVSDMMTTKLNFKISCHRIVEPDELFSTEERTESDVEERTESNDVPVYTGAGAGESSGRPLPNEQIDESDESDESIGPGSKTNDTPQIVCQKYVIVSSNPMSPTSRNRVHEGHHIITLKKVFIKEVLYEASFYNEIKWLKELQSEWVVEWMDLGDETPPPNIDLIADFSMDIFALSGIFYFLWVKKLMYNDTEELQALLNDEFASVKQKIGDESVSKMILMMSKVQPDDRCQIDDVMEDLKKLMGGRRRRGTEDVNDD</sequence>
<dbReference type="Proteomes" id="UP000789525">
    <property type="component" value="Unassembled WGS sequence"/>
</dbReference>
<protein>
    <submittedName>
        <fullName evidence="1">5641_t:CDS:1</fullName>
    </submittedName>
</protein>
<keyword evidence="2" id="KW-1185">Reference proteome</keyword>
<name>A0ACA9M2V5_9GLOM</name>
<comment type="caution">
    <text evidence="1">The sequence shown here is derived from an EMBL/GenBank/DDBJ whole genome shotgun (WGS) entry which is preliminary data.</text>
</comment>
<reference evidence="1" key="1">
    <citation type="submission" date="2021-06" db="EMBL/GenBank/DDBJ databases">
        <authorList>
            <person name="Kallberg Y."/>
            <person name="Tangrot J."/>
            <person name="Rosling A."/>
        </authorList>
    </citation>
    <scope>NUCLEOTIDE SEQUENCE</scope>
    <source>
        <strain evidence="1">CL356</strain>
    </source>
</reference>
<evidence type="ECO:0000313" key="2">
    <source>
        <dbReference type="Proteomes" id="UP000789525"/>
    </source>
</evidence>
<accession>A0ACA9M2V5</accession>
<organism evidence="1 2">
    <name type="scientific">Acaulospora colombiana</name>
    <dbReference type="NCBI Taxonomy" id="27376"/>
    <lineage>
        <taxon>Eukaryota</taxon>
        <taxon>Fungi</taxon>
        <taxon>Fungi incertae sedis</taxon>
        <taxon>Mucoromycota</taxon>
        <taxon>Glomeromycotina</taxon>
        <taxon>Glomeromycetes</taxon>
        <taxon>Diversisporales</taxon>
        <taxon>Acaulosporaceae</taxon>
        <taxon>Acaulospora</taxon>
    </lineage>
</organism>
<dbReference type="EMBL" id="CAJVPT010009837">
    <property type="protein sequence ID" value="CAG8564989.1"/>
    <property type="molecule type" value="Genomic_DNA"/>
</dbReference>
<feature type="non-terminal residue" evidence="1">
    <location>
        <position position="1"/>
    </location>
</feature>